<dbReference type="AlphaFoldDB" id="A0A914VB40"/>
<name>A0A914VB40_9BILA</name>
<organism evidence="1 2">
    <name type="scientific">Plectus sambesii</name>
    <dbReference type="NCBI Taxonomy" id="2011161"/>
    <lineage>
        <taxon>Eukaryota</taxon>
        <taxon>Metazoa</taxon>
        <taxon>Ecdysozoa</taxon>
        <taxon>Nematoda</taxon>
        <taxon>Chromadorea</taxon>
        <taxon>Plectida</taxon>
        <taxon>Plectina</taxon>
        <taxon>Plectoidea</taxon>
        <taxon>Plectidae</taxon>
        <taxon>Plectus</taxon>
    </lineage>
</organism>
<protein>
    <submittedName>
        <fullName evidence="2">Uncharacterized protein</fullName>
    </submittedName>
</protein>
<reference evidence="2" key="1">
    <citation type="submission" date="2022-11" db="UniProtKB">
        <authorList>
            <consortium name="WormBaseParasite"/>
        </authorList>
    </citation>
    <scope>IDENTIFICATION</scope>
</reference>
<accession>A0A914VB40</accession>
<dbReference type="WBParaSite" id="PSAMB.scaffold1730size28319.g14606.t1">
    <property type="protein sequence ID" value="PSAMB.scaffold1730size28319.g14606.t1"/>
    <property type="gene ID" value="PSAMB.scaffold1730size28319.g14606"/>
</dbReference>
<evidence type="ECO:0000313" key="2">
    <source>
        <dbReference type="WBParaSite" id="PSAMB.scaffold1730size28319.g14606.t1"/>
    </source>
</evidence>
<evidence type="ECO:0000313" key="1">
    <source>
        <dbReference type="Proteomes" id="UP000887566"/>
    </source>
</evidence>
<keyword evidence="1" id="KW-1185">Reference proteome</keyword>
<sequence>MFELSGSDVIRNASFSQLTFLNYLPVDWASLSASEPLQLTSLIGNGIDAKTKQEFGSPKVVNSLDDAFSKLVNLDSLVGGSKGQAGGAMFGNK</sequence>
<proteinExistence type="predicted"/>
<dbReference type="Proteomes" id="UP000887566">
    <property type="component" value="Unplaced"/>
</dbReference>